<evidence type="ECO:0000313" key="2">
    <source>
        <dbReference type="EMBL" id="RJG04099.1"/>
    </source>
</evidence>
<proteinExistence type="predicted"/>
<keyword evidence="3" id="KW-1185">Reference proteome</keyword>
<organism evidence="2 3">
    <name type="scientific">Noviherbaspirillum sedimenti</name>
    <dbReference type="NCBI Taxonomy" id="2320865"/>
    <lineage>
        <taxon>Bacteria</taxon>
        <taxon>Pseudomonadati</taxon>
        <taxon>Pseudomonadota</taxon>
        <taxon>Betaproteobacteria</taxon>
        <taxon>Burkholderiales</taxon>
        <taxon>Oxalobacteraceae</taxon>
        <taxon>Noviherbaspirillum</taxon>
    </lineage>
</organism>
<evidence type="ECO:0000313" key="3">
    <source>
        <dbReference type="Proteomes" id="UP000266327"/>
    </source>
</evidence>
<dbReference type="Proteomes" id="UP000266327">
    <property type="component" value="Unassembled WGS sequence"/>
</dbReference>
<feature type="region of interest" description="Disordered" evidence="1">
    <location>
        <begin position="1"/>
        <end position="40"/>
    </location>
</feature>
<dbReference type="AlphaFoldDB" id="A0A3A3GBC6"/>
<name>A0A3A3GBC6_9BURK</name>
<feature type="compositionally biased region" description="Polar residues" evidence="1">
    <location>
        <begin position="23"/>
        <end position="34"/>
    </location>
</feature>
<gene>
    <name evidence="2" type="ORF">D3878_22995</name>
</gene>
<dbReference type="EMBL" id="QYUQ01000002">
    <property type="protein sequence ID" value="RJG04099.1"/>
    <property type="molecule type" value="Genomic_DNA"/>
</dbReference>
<protein>
    <submittedName>
        <fullName evidence="2">Uncharacterized protein</fullName>
    </submittedName>
</protein>
<feature type="compositionally biased region" description="Basic and acidic residues" evidence="1">
    <location>
        <begin position="124"/>
        <end position="134"/>
    </location>
</feature>
<feature type="region of interest" description="Disordered" evidence="1">
    <location>
        <begin position="123"/>
        <end position="145"/>
    </location>
</feature>
<feature type="compositionally biased region" description="Basic and acidic residues" evidence="1">
    <location>
        <begin position="1"/>
        <end position="11"/>
    </location>
</feature>
<comment type="caution">
    <text evidence="2">The sequence shown here is derived from an EMBL/GenBank/DDBJ whole genome shotgun (WGS) entry which is preliminary data.</text>
</comment>
<reference evidence="3" key="1">
    <citation type="submission" date="2018-09" db="EMBL/GenBank/DDBJ databases">
        <authorList>
            <person name="Zhu H."/>
        </authorList>
    </citation>
    <scope>NUCLEOTIDE SEQUENCE [LARGE SCALE GENOMIC DNA]</scope>
    <source>
        <strain evidence="3">K1S02-23</strain>
    </source>
</reference>
<accession>A0A3A3GBC6</accession>
<sequence length="145" mass="15603">MNESRKSEKKVMSANKTPGAAQLPSSFGNASQAVTPKDISPENASWADVCERKIASANRQEHDEALLDEAVDETFPASDPVAELPTVHGSHQYAAGNDEGEQSLDHAIEMTFPASDPIAIPSSEELHHEKDLRKIRASQSGAPSR</sequence>
<evidence type="ECO:0000256" key="1">
    <source>
        <dbReference type="SAM" id="MobiDB-lite"/>
    </source>
</evidence>